<evidence type="ECO:0000313" key="3">
    <source>
        <dbReference type="Proteomes" id="UP000051681"/>
    </source>
</evidence>
<dbReference type="OrthoDB" id="7858327at2"/>
<dbReference type="PROSITE" id="PS51257">
    <property type="entry name" value="PROKAR_LIPOPROTEIN"/>
    <property type="match status" value="1"/>
</dbReference>
<gene>
    <name evidence="2" type="ORF">TM5383_02815</name>
</gene>
<evidence type="ECO:0008006" key="4">
    <source>
        <dbReference type="Google" id="ProtNLM"/>
    </source>
</evidence>
<feature type="chain" id="PRO_5006063735" description="Lipid/polyisoprenoid-binding YceI-like domain-containing protein" evidence="1">
    <location>
        <begin position="28"/>
        <end position="203"/>
    </location>
</feature>
<reference evidence="2 3" key="1">
    <citation type="submission" date="2015-09" db="EMBL/GenBank/DDBJ databases">
        <authorList>
            <consortium name="Swine Surveillance"/>
        </authorList>
    </citation>
    <scope>NUCLEOTIDE SEQUENCE [LARGE SCALE GENOMIC DNA]</scope>
    <source>
        <strain evidence="2 3">CECT 8383</strain>
    </source>
</reference>
<evidence type="ECO:0000256" key="1">
    <source>
        <dbReference type="SAM" id="SignalP"/>
    </source>
</evidence>
<evidence type="ECO:0000313" key="2">
    <source>
        <dbReference type="EMBL" id="CUH85581.1"/>
    </source>
</evidence>
<keyword evidence="1" id="KW-0732">Signal</keyword>
<dbReference type="Proteomes" id="UP000051681">
    <property type="component" value="Unassembled WGS sequence"/>
</dbReference>
<name>A0A0P1GS29_9RHOB</name>
<dbReference type="RefSeq" id="WP_058319654.1">
    <property type="nucleotide sequence ID" value="NZ_CYSF01000017.1"/>
</dbReference>
<feature type="signal peptide" evidence="1">
    <location>
        <begin position="1"/>
        <end position="27"/>
    </location>
</feature>
<proteinExistence type="predicted"/>
<keyword evidence="3" id="KW-1185">Reference proteome</keyword>
<accession>A0A0P1GS29</accession>
<protein>
    <recommendedName>
        <fullName evidence="4">Lipid/polyisoprenoid-binding YceI-like domain-containing protein</fullName>
    </recommendedName>
</protein>
<organism evidence="2 3">
    <name type="scientific">Thalassovita mediterranea</name>
    <dbReference type="NCBI Taxonomy" id="340021"/>
    <lineage>
        <taxon>Bacteria</taxon>
        <taxon>Pseudomonadati</taxon>
        <taxon>Pseudomonadota</taxon>
        <taxon>Alphaproteobacteria</taxon>
        <taxon>Rhodobacterales</taxon>
        <taxon>Roseobacteraceae</taxon>
        <taxon>Thalassovita</taxon>
    </lineage>
</organism>
<dbReference type="EMBL" id="CYSF01000017">
    <property type="protein sequence ID" value="CUH85581.1"/>
    <property type="molecule type" value="Genomic_DNA"/>
</dbReference>
<dbReference type="AlphaFoldDB" id="A0A0P1GS29"/>
<sequence length="203" mass="22373">MSIFTKSRWVRSAVFVAATLSASSVSAACVDLSKGNRFTLTRNTPHFQVENVISADGSVSEDRVMEKGGATETVQTAYWNGIMAVDRKSASSRIQMKVPAKAKSLDLSVKGKEYTLPMTLLINGKEFGRGTYIVRPIKKTKVKIGKCRYPVMVVRTTMRLENRADINEEALLSLESGMLIGNVAMDPDWNPKSGVFFDTVQAR</sequence>